<organism evidence="1 2">
    <name type="scientific">Periconia macrospinosa</name>
    <dbReference type="NCBI Taxonomy" id="97972"/>
    <lineage>
        <taxon>Eukaryota</taxon>
        <taxon>Fungi</taxon>
        <taxon>Dikarya</taxon>
        <taxon>Ascomycota</taxon>
        <taxon>Pezizomycotina</taxon>
        <taxon>Dothideomycetes</taxon>
        <taxon>Pleosporomycetidae</taxon>
        <taxon>Pleosporales</taxon>
        <taxon>Massarineae</taxon>
        <taxon>Periconiaceae</taxon>
        <taxon>Periconia</taxon>
    </lineage>
</organism>
<evidence type="ECO:0000313" key="1">
    <source>
        <dbReference type="EMBL" id="PVI08715.1"/>
    </source>
</evidence>
<gene>
    <name evidence="1" type="ORF">DM02DRAFT_648041</name>
</gene>
<proteinExistence type="predicted"/>
<dbReference type="EMBL" id="KZ805300">
    <property type="protein sequence ID" value="PVI08715.1"/>
    <property type="molecule type" value="Genomic_DNA"/>
</dbReference>
<keyword evidence="2" id="KW-1185">Reference proteome</keyword>
<evidence type="ECO:0000313" key="2">
    <source>
        <dbReference type="Proteomes" id="UP000244855"/>
    </source>
</evidence>
<name>A0A2V1EH62_9PLEO</name>
<reference evidence="1 2" key="1">
    <citation type="journal article" date="2018" name="Sci. Rep.">
        <title>Comparative genomics provides insights into the lifestyle and reveals functional heterogeneity of dark septate endophytic fungi.</title>
        <authorList>
            <person name="Knapp D.G."/>
            <person name="Nemeth J.B."/>
            <person name="Barry K."/>
            <person name="Hainaut M."/>
            <person name="Henrissat B."/>
            <person name="Johnson J."/>
            <person name="Kuo A."/>
            <person name="Lim J.H.P."/>
            <person name="Lipzen A."/>
            <person name="Nolan M."/>
            <person name="Ohm R.A."/>
            <person name="Tamas L."/>
            <person name="Grigoriev I.V."/>
            <person name="Spatafora J.W."/>
            <person name="Nagy L.G."/>
            <person name="Kovacs G.M."/>
        </authorList>
    </citation>
    <scope>NUCLEOTIDE SEQUENCE [LARGE SCALE GENOMIC DNA]</scope>
    <source>
        <strain evidence="1 2">DSE2036</strain>
    </source>
</reference>
<accession>A0A2V1EH62</accession>
<dbReference type="AlphaFoldDB" id="A0A2V1EH62"/>
<sequence length="105" mass="12002">MPPTMKTVLTSSAQYNEWLTTLKSQAIASKVWDIFDPTSEAEALEEPEYPVPPTLRQFTTGRGSGPAGAHLLNEDQLRTWNAQVDYYKLQTDYYKNIQTKYQAQQ</sequence>
<dbReference type="Proteomes" id="UP000244855">
    <property type="component" value="Unassembled WGS sequence"/>
</dbReference>
<protein>
    <submittedName>
        <fullName evidence="1">Uncharacterized protein</fullName>
    </submittedName>
</protein>
<feature type="non-terminal residue" evidence="1">
    <location>
        <position position="105"/>
    </location>
</feature>